<dbReference type="Pfam" id="PF00069">
    <property type="entry name" value="Pkinase"/>
    <property type="match status" value="1"/>
</dbReference>
<feature type="compositionally biased region" description="Polar residues" evidence="7">
    <location>
        <begin position="963"/>
        <end position="977"/>
    </location>
</feature>
<dbReference type="InterPro" id="IPR011009">
    <property type="entry name" value="Kinase-like_dom_sf"/>
</dbReference>
<dbReference type="Gene3D" id="3.30.200.20">
    <property type="entry name" value="Phosphorylase Kinase, domain 1"/>
    <property type="match status" value="1"/>
</dbReference>
<dbReference type="PANTHER" id="PTHR24342:SF20">
    <property type="entry name" value="MYOSIN LIGHT CHAIN KINASE, SMOOTH MUSCLE"/>
    <property type="match status" value="1"/>
</dbReference>
<feature type="region of interest" description="Disordered" evidence="7">
    <location>
        <begin position="733"/>
        <end position="754"/>
    </location>
</feature>
<dbReference type="SMART" id="SM00220">
    <property type="entry name" value="S_TKc"/>
    <property type="match status" value="1"/>
</dbReference>
<proteinExistence type="predicted"/>
<evidence type="ECO:0000256" key="4">
    <source>
        <dbReference type="ARBA" id="ARBA00022777"/>
    </source>
</evidence>
<feature type="region of interest" description="Disordered" evidence="7">
    <location>
        <begin position="797"/>
        <end position="821"/>
    </location>
</feature>
<dbReference type="SUPFAM" id="SSF56112">
    <property type="entry name" value="Protein kinase-like (PK-like)"/>
    <property type="match status" value="1"/>
</dbReference>
<feature type="region of interest" description="Disordered" evidence="7">
    <location>
        <begin position="1039"/>
        <end position="1062"/>
    </location>
</feature>
<dbReference type="GO" id="GO:0043065">
    <property type="term" value="P:positive regulation of apoptotic process"/>
    <property type="evidence" value="ECO:0007669"/>
    <property type="project" value="TreeGrafter"/>
</dbReference>
<feature type="compositionally biased region" description="Polar residues" evidence="7">
    <location>
        <begin position="733"/>
        <end position="750"/>
    </location>
</feature>
<feature type="compositionally biased region" description="Basic and acidic residues" evidence="7">
    <location>
        <begin position="641"/>
        <end position="660"/>
    </location>
</feature>
<dbReference type="STRING" id="60517.A0A0R3VUS5"/>
<dbReference type="PROSITE" id="PS50011">
    <property type="entry name" value="PROTEIN_KINASE_DOM"/>
    <property type="match status" value="1"/>
</dbReference>
<keyword evidence="2" id="KW-0808">Transferase</keyword>
<feature type="region of interest" description="Disordered" evidence="7">
    <location>
        <begin position="512"/>
        <end position="550"/>
    </location>
</feature>
<name>A0A0R3VUS5_TAEAS</name>
<feature type="compositionally biased region" description="Polar residues" evidence="7">
    <location>
        <begin position="990"/>
        <end position="1001"/>
    </location>
</feature>
<accession>A0A0R3VUS5</accession>
<protein>
    <submittedName>
        <fullName evidence="9">Protein kinase domain-containing protein</fullName>
    </submittedName>
</protein>
<evidence type="ECO:0000259" key="8">
    <source>
        <dbReference type="PROSITE" id="PS50011"/>
    </source>
</evidence>
<evidence type="ECO:0000256" key="5">
    <source>
        <dbReference type="ARBA" id="ARBA00022840"/>
    </source>
</evidence>
<feature type="binding site" evidence="6">
    <location>
        <position position="1130"/>
    </location>
    <ligand>
        <name>ATP</name>
        <dbReference type="ChEBI" id="CHEBI:30616"/>
    </ligand>
</feature>
<evidence type="ECO:0000256" key="7">
    <source>
        <dbReference type="SAM" id="MobiDB-lite"/>
    </source>
</evidence>
<keyword evidence="3 6" id="KW-0547">Nucleotide-binding</keyword>
<reference evidence="9" key="1">
    <citation type="submission" date="2016-04" db="UniProtKB">
        <authorList>
            <consortium name="WormBaseParasite"/>
        </authorList>
    </citation>
    <scope>IDENTIFICATION</scope>
</reference>
<dbReference type="InterPro" id="IPR000719">
    <property type="entry name" value="Prot_kinase_dom"/>
</dbReference>
<feature type="domain" description="Protein kinase" evidence="8">
    <location>
        <begin position="1101"/>
        <end position="1366"/>
    </location>
</feature>
<evidence type="ECO:0000313" key="9">
    <source>
        <dbReference type="WBParaSite" id="TASK_0000109601-mRNA-1"/>
    </source>
</evidence>
<dbReference type="GO" id="GO:0035556">
    <property type="term" value="P:intracellular signal transduction"/>
    <property type="evidence" value="ECO:0007669"/>
    <property type="project" value="TreeGrafter"/>
</dbReference>
<sequence length="1408" mass="154993">LAPASVTSDTTSSASEDSGFRHYLRKVSSLDTPKQVTSTVFIIPQNEVASDHVFSENYDSVEVQQWKHPRWREYTSVDRTSLTDPSSATTMATATLATSTVITNTESGFQDGGLSSSIISSSIESPRSTSVEHAEEEVEEVVRHLRHPTTYQSRSHINLQPRSSQVITSFFQKIFRRKEPEGTKNPENHIPEGKGRLSVVVPPHEPRLKRLSISRAGKQLEQGVVNMRSIEVSASEPSDNTATTTEPTVHWTEYVTKVCKPASNETVLHTTCLQTTCEEPIHVSFPPHEASNPPILMRVGRVETAPLPTTSRSWASSDFSSQQRTSVVSVFSDLGPPTSRHVNWENKSTSPFTILPSFGEESGEVVKRPPVRDRSYWYRNDSDPTRLSTRVYLDSDASYSQQSDDSMPIESDNFYELVNKKPPCRKSQNENPPRSSQSTPVCIARCQSFVTGRSSNSSVNDSDSSKVDDKFTVTQSQRDFESGRSPLEDDGGNLNLPKGVKTLVAKTVVQIPLSSTPKHHQHTDTAEERERTAEKKSSVVTRETSGIKTVSTLDRSSLKLSNKAPPSVVCRRNRDLANGVQSPLFPYPVGIKTRRISSFDGLATAPQTNNREDGKFIQPVNSSSTLSSTESYPQSRVNSECNERRLGDRSSPLRDVDRVGDPPNSTGDFEESINLTVVTLVNAAKESVPGNDMITHLDAIHDIRTNSTPVKRSSDTQDLPERDKHLNSLANIANSIPRQTSNEPSSNTSGEKCVPSTLVSKPVAKVLPSTIPQGGQQFVEDNKTQAALSAESSTSHVNSKAIATKKAQPQGQVAKKATDGELSTPVKVNGLTKAAEEVASVKKKSASKNNQLSPKVIKEIEIFPSNSTESSTISVSAAPEKGLIQIVPPTVQESQAHAMETQRKPRISTESTLQVALQSESVRALQSEATSTPSHPKTIVSRPPQTLTKQQESLDKTPFSRDSAANSTLSSRLSALQSPDPDKVLAVGKRNQTTSTSSTGQHFFPKTHQLPQSSGGTINANHGRGIVEEVGGLQEGTLKASRAPTLTPSSASLPKSTKVKRSTLVTKRPQTACIFRTDESEENFFTVPADTHKDAKPEDHFTIFEDIGKGKFGKVMRCENKQTHKIVAMKEIKTDRLPRHVSGDIMEVAVLRAIGRHDNIACFFSAYEVHQVCFIVTEYVCGGALYDRVVAEDNLDEKISASIICQMLLGLEHIQACSVLHLDLKPENVMMVAPSGYQLKIIDFGMAYFYDPKRPRCQMGGTYIYSAPETINYDKQSFATDIWSVGVIAYELLSGITPFECPQSGEPERELTLSEITTNILNCRYNFEDDGICDASEDAKDFIRTILKRDPSDRPSVEACLRHPWIEMSNDLPTVRRAVSIRRRASAKEKTRPFEISHLWIATDDAVY</sequence>
<feature type="region of interest" description="Disordered" evidence="7">
    <location>
        <begin position="603"/>
        <end position="670"/>
    </location>
</feature>
<dbReference type="GO" id="GO:0004674">
    <property type="term" value="F:protein serine/threonine kinase activity"/>
    <property type="evidence" value="ECO:0007669"/>
    <property type="project" value="UniProtKB-KW"/>
</dbReference>
<feature type="region of interest" description="Disordered" evidence="7">
    <location>
        <begin position="921"/>
        <end position="1013"/>
    </location>
</feature>
<dbReference type="GO" id="GO:0005524">
    <property type="term" value="F:ATP binding"/>
    <property type="evidence" value="ECO:0007669"/>
    <property type="project" value="UniProtKB-UniRule"/>
</dbReference>
<evidence type="ECO:0000256" key="2">
    <source>
        <dbReference type="ARBA" id="ARBA00022679"/>
    </source>
</evidence>
<dbReference type="InterPro" id="IPR008271">
    <property type="entry name" value="Ser/Thr_kinase_AS"/>
</dbReference>
<dbReference type="WBParaSite" id="TASK_0000109601-mRNA-1">
    <property type="protein sequence ID" value="TASK_0000109601-mRNA-1"/>
    <property type="gene ID" value="TASK_0000109601"/>
</dbReference>
<dbReference type="Gene3D" id="1.10.510.10">
    <property type="entry name" value="Transferase(Phosphotransferase) domain 1"/>
    <property type="match status" value="1"/>
</dbReference>
<dbReference type="GO" id="GO:0005634">
    <property type="term" value="C:nucleus"/>
    <property type="evidence" value="ECO:0007669"/>
    <property type="project" value="TreeGrafter"/>
</dbReference>
<dbReference type="InterPro" id="IPR017441">
    <property type="entry name" value="Protein_kinase_ATP_BS"/>
</dbReference>
<evidence type="ECO:0000256" key="1">
    <source>
        <dbReference type="ARBA" id="ARBA00022527"/>
    </source>
</evidence>
<evidence type="ECO:0000256" key="6">
    <source>
        <dbReference type="PROSITE-ProRule" id="PRU10141"/>
    </source>
</evidence>
<feature type="compositionally biased region" description="Polar residues" evidence="7">
    <location>
        <begin position="539"/>
        <end position="550"/>
    </location>
</feature>
<feature type="compositionally biased region" description="Basic and acidic residues" evidence="7">
    <location>
        <begin position="522"/>
        <end position="537"/>
    </location>
</feature>
<keyword evidence="1" id="KW-0723">Serine/threonine-protein kinase</keyword>
<evidence type="ECO:0000256" key="3">
    <source>
        <dbReference type="ARBA" id="ARBA00022741"/>
    </source>
</evidence>
<dbReference type="PROSITE" id="PS00108">
    <property type="entry name" value="PROTEIN_KINASE_ST"/>
    <property type="match status" value="1"/>
</dbReference>
<keyword evidence="4" id="KW-0418">Kinase</keyword>
<feature type="region of interest" description="Disordered" evidence="7">
    <location>
        <begin position="452"/>
        <end position="496"/>
    </location>
</feature>
<feature type="compositionally biased region" description="Low complexity" evidence="7">
    <location>
        <begin position="622"/>
        <end position="631"/>
    </location>
</feature>
<organism evidence="9">
    <name type="scientific">Taenia asiatica</name>
    <name type="common">Asian tapeworm</name>
    <dbReference type="NCBI Taxonomy" id="60517"/>
    <lineage>
        <taxon>Eukaryota</taxon>
        <taxon>Metazoa</taxon>
        <taxon>Spiralia</taxon>
        <taxon>Lophotrochozoa</taxon>
        <taxon>Platyhelminthes</taxon>
        <taxon>Cestoda</taxon>
        <taxon>Eucestoda</taxon>
        <taxon>Cyclophyllidea</taxon>
        <taxon>Taeniidae</taxon>
        <taxon>Taenia</taxon>
    </lineage>
</organism>
<keyword evidence="5 6" id="KW-0067">ATP-binding</keyword>
<feature type="compositionally biased region" description="Polar residues" evidence="7">
    <location>
        <begin position="1044"/>
        <end position="1055"/>
    </location>
</feature>
<dbReference type="PROSITE" id="PS00107">
    <property type="entry name" value="PROTEIN_KINASE_ATP"/>
    <property type="match status" value="1"/>
</dbReference>
<dbReference type="PANTHER" id="PTHR24342">
    <property type="entry name" value="SERINE/THREONINE-PROTEIN KINASE 17"/>
    <property type="match status" value="1"/>
</dbReference>